<sequence length="460" mass="52565">MSQSISSETPASKSDISRTSTYLYAQEPFETFQHRVRVLCTNLWPSVPPNAITIKHMFGGSYNRVIGITVSTPHAPGCVAGPSEYVLRIPRYAGTRIEPELATISFIQDNTTIPIPAVVSFDLTRENPIEHSYNIQSRMPGVRLDKIYKTLSQAERLSIVRQLAHILLEMHNVRSPTPGFLDASRFVPRHGGTGGGLVPEVLVVGFGTNIVGLKGSRDPRHFEDGPAKSKSTCQLLIDQFDGWQAFDLRNSCREETTVEFYGRLRALTREMERLGFLKDSETSFALFHPDFAPRNILAHKEGQGDDDETSVWKISAVLDWDRTGFMPWPVVCTPPTWIWSDSWGDDGEDDEDEAVLWETPDDPEFRERKELFDSLMGTAYTDHAYSAQCRFVRRLFYFASYGFNTDQQYKYLDKFYEEWKEAYGTIEEAQEAPVSKRNKRSFYRRTSNFRDKFRGCCCVQ</sequence>
<dbReference type="InterPro" id="IPR002575">
    <property type="entry name" value="Aminoglycoside_PTrfase"/>
</dbReference>
<proteinExistence type="predicted"/>
<dbReference type="Gene3D" id="3.90.1200.10">
    <property type="match status" value="1"/>
</dbReference>
<evidence type="ECO:0000313" key="2">
    <source>
        <dbReference type="EMBL" id="KAL0639747.1"/>
    </source>
</evidence>
<keyword evidence="3" id="KW-1185">Reference proteome</keyword>
<accession>A0ABR3GVK7</accession>
<evidence type="ECO:0000259" key="1">
    <source>
        <dbReference type="Pfam" id="PF01636"/>
    </source>
</evidence>
<name>A0ABR3GVK7_9PEZI</name>
<dbReference type="SUPFAM" id="SSF56112">
    <property type="entry name" value="Protein kinase-like (PK-like)"/>
    <property type="match status" value="1"/>
</dbReference>
<dbReference type="Pfam" id="PF01636">
    <property type="entry name" value="APH"/>
    <property type="match status" value="1"/>
</dbReference>
<dbReference type="PANTHER" id="PTHR21310:SF56">
    <property type="entry name" value="AMINOGLYCOSIDE PHOSPHOTRANSFERASE DOMAIN-CONTAINING PROTEIN"/>
    <property type="match status" value="1"/>
</dbReference>
<organism evidence="2 3">
    <name type="scientific">Discina gigas</name>
    <dbReference type="NCBI Taxonomy" id="1032678"/>
    <lineage>
        <taxon>Eukaryota</taxon>
        <taxon>Fungi</taxon>
        <taxon>Dikarya</taxon>
        <taxon>Ascomycota</taxon>
        <taxon>Pezizomycotina</taxon>
        <taxon>Pezizomycetes</taxon>
        <taxon>Pezizales</taxon>
        <taxon>Discinaceae</taxon>
        <taxon>Discina</taxon>
    </lineage>
</organism>
<dbReference type="PANTHER" id="PTHR21310">
    <property type="entry name" value="AMINOGLYCOSIDE PHOSPHOTRANSFERASE-RELATED-RELATED"/>
    <property type="match status" value="1"/>
</dbReference>
<dbReference type="Proteomes" id="UP001447188">
    <property type="component" value="Unassembled WGS sequence"/>
</dbReference>
<protein>
    <recommendedName>
        <fullName evidence="1">Aminoglycoside phosphotransferase domain-containing protein</fullName>
    </recommendedName>
</protein>
<evidence type="ECO:0000313" key="3">
    <source>
        <dbReference type="Proteomes" id="UP001447188"/>
    </source>
</evidence>
<comment type="caution">
    <text evidence="2">The sequence shown here is derived from an EMBL/GenBank/DDBJ whole genome shotgun (WGS) entry which is preliminary data.</text>
</comment>
<reference evidence="2 3" key="1">
    <citation type="submission" date="2024-02" db="EMBL/GenBank/DDBJ databases">
        <title>Discinaceae phylogenomics.</title>
        <authorList>
            <person name="Dirks A.C."/>
            <person name="James T.Y."/>
        </authorList>
    </citation>
    <scope>NUCLEOTIDE SEQUENCE [LARGE SCALE GENOMIC DNA]</scope>
    <source>
        <strain evidence="2 3">ACD0624</strain>
    </source>
</reference>
<feature type="domain" description="Aminoglycoside phosphotransferase" evidence="1">
    <location>
        <begin position="83"/>
        <end position="327"/>
    </location>
</feature>
<dbReference type="InterPro" id="IPR051678">
    <property type="entry name" value="AGP_Transferase"/>
</dbReference>
<dbReference type="EMBL" id="JBBBZM010000009">
    <property type="protein sequence ID" value="KAL0639747.1"/>
    <property type="molecule type" value="Genomic_DNA"/>
</dbReference>
<gene>
    <name evidence="2" type="ORF">Q9L58_001314</name>
</gene>
<dbReference type="InterPro" id="IPR011009">
    <property type="entry name" value="Kinase-like_dom_sf"/>
</dbReference>